<keyword evidence="5" id="KW-0482">Metalloprotease</keyword>
<dbReference type="InterPro" id="IPR011096">
    <property type="entry name" value="FTP_domain"/>
</dbReference>
<proteinExistence type="predicted"/>
<dbReference type="GO" id="GO:0006508">
    <property type="term" value="P:proteolysis"/>
    <property type="evidence" value="ECO:0007669"/>
    <property type="project" value="UniProtKB-KW"/>
</dbReference>
<accession>A0A6I6JYK1</accession>
<sequence>MVEYVKFPSLQSSESKKVTIPETANEFFAEYLKPTPSTTFILQPQKQRNKDFRHEHYNQYYNKVKVDGAGYNFHFEKGRMYLAHGNYIKIEGLSTAPLITKEEAKQAFASYKEIPVTEVTGFMADLLIKEISKISGKDTPYHYRTHWCVDNCKR</sequence>
<reference evidence="7 8" key="1">
    <citation type="submission" date="2019-11" db="EMBL/GenBank/DDBJ databases">
        <authorList>
            <person name="Zheng R.K."/>
            <person name="Sun C.M."/>
        </authorList>
    </citation>
    <scope>NUCLEOTIDE SEQUENCE [LARGE SCALE GENOMIC DNA]</scope>
    <source>
        <strain evidence="7 8">WC007</strain>
    </source>
</reference>
<evidence type="ECO:0000313" key="7">
    <source>
        <dbReference type="EMBL" id="QGY46248.1"/>
    </source>
</evidence>
<dbReference type="GO" id="GO:0008237">
    <property type="term" value="F:metallopeptidase activity"/>
    <property type="evidence" value="ECO:0007669"/>
    <property type="project" value="UniProtKB-KW"/>
</dbReference>
<keyword evidence="4" id="KW-0862">Zinc</keyword>
<evidence type="ECO:0000256" key="1">
    <source>
        <dbReference type="ARBA" id="ARBA00022670"/>
    </source>
</evidence>
<evidence type="ECO:0000313" key="8">
    <source>
        <dbReference type="Proteomes" id="UP000428260"/>
    </source>
</evidence>
<name>A0A6I6JYK1_9BACT</name>
<keyword evidence="8" id="KW-1185">Reference proteome</keyword>
<evidence type="ECO:0000256" key="5">
    <source>
        <dbReference type="ARBA" id="ARBA00023049"/>
    </source>
</evidence>
<evidence type="ECO:0000259" key="6">
    <source>
        <dbReference type="Pfam" id="PF07504"/>
    </source>
</evidence>
<feature type="domain" description="FTP" evidence="6">
    <location>
        <begin position="52"/>
        <end position="87"/>
    </location>
</feature>
<keyword evidence="3" id="KW-0378">Hydrolase</keyword>
<keyword evidence="1" id="KW-0645">Protease</keyword>
<evidence type="ECO:0000256" key="2">
    <source>
        <dbReference type="ARBA" id="ARBA00022723"/>
    </source>
</evidence>
<dbReference type="Gene3D" id="3.10.450.490">
    <property type="match status" value="1"/>
</dbReference>
<dbReference type="AlphaFoldDB" id="A0A6I6JYK1"/>
<dbReference type="EMBL" id="CP046401">
    <property type="protein sequence ID" value="QGY46248.1"/>
    <property type="molecule type" value="Genomic_DNA"/>
</dbReference>
<dbReference type="KEGG" id="mcos:GM418_22060"/>
<evidence type="ECO:0000256" key="4">
    <source>
        <dbReference type="ARBA" id="ARBA00022833"/>
    </source>
</evidence>
<dbReference type="GO" id="GO:0046872">
    <property type="term" value="F:metal ion binding"/>
    <property type="evidence" value="ECO:0007669"/>
    <property type="project" value="UniProtKB-KW"/>
</dbReference>
<organism evidence="7 8">
    <name type="scientific">Maribellus comscasis</name>
    <dbReference type="NCBI Taxonomy" id="2681766"/>
    <lineage>
        <taxon>Bacteria</taxon>
        <taxon>Pseudomonadati</taxon>
        <taxon>Bacteroidota</taxon>
        <taxon>Bacteroidia</taxon>
        <taxon>Marinilabiliales</taxon>
        <taxon>Prolixibacteraceae</taxon>
        <taxon>Maribellus</taxon>
    </lineage>
</organism>
<keyword evidence="2" id="KW-0479">Metal-binding</keyword>
<gene>
    <name evidence="7" type="ORF">GM418_22060</name>
</gene>
<protein>
    <recommendedName>
        <fullName evidence="6">FTP domain-containing protein</fullName>
    </recommendedName>
</protein>
<dbReference type="Proteomes" id="UP000428260">
    <property type="component" value="Chromosome"/>
</dbReference>
<dbReference type="Pfam" id="PF07504">
    <property type="entry name" value="FTP"/>
    <property type="match status" value="1"/>
</dbReference>
<evidence type="ECO:0000256" key="3">
    <source>
        <dbReference type="ARBA" id="ARBA00022801"/>
    </source>
</evidence>